<organism evidence="1 2">
    <name type="scientific">Schistosoma margrebowiei</name>
    <dbReference type="NCBI Taxonomy" id="48269"/>
    <lineage>
        <taxon>Eukaryota</taxon>
        <taxon>Metazoa</taxon>
        <taxon>Spiralia</taxon>
        <taxon>Lophotrochozoa</taxon>
        <taxon>Platyhelminthes</taxon>
        <taxon>Trematoda</taxon>
        <taxon>Digenea</taxon>
        <taxon>Strigeidida</taxon>
        <taxon>Schistosomatoidea</taxon>
        <taxon>Schistosomatidae</taxon>
        <taxon>Schistosoma</taxon>
    </lineage>
</organism>
<protein>
    <submittedName>
        <fullName evidence="1">Uncharacterized protein</fullName>
    </submittedName>
</protein>
<accession>A0A3P8HT23</accession>
<dbReference type="AlphaFoldDB" id="A0A3P8HT23"/>
<evidence type="ECO:0000313" key="1">
    <source>
        <dbReference type="EMBL" id="VDP49183.1"/>
    </source>
</evidence>
<reference evidence="1 2" key="1">
    <citation type="submission" date="2018-11" db="EMBL/GenBank/DDBJ databases">
        <authorList>
            <consortium name="Pathogen Informatics"/>
        </authorList>
    </citation>
    <scope>NUCLEOTIDE SEQUENCE [LARGE SCALE GENOMIC DNA]</scope>
    <source>
        <strain evidence="1 2">Zambia</strain>
    </source>
</reference>
<proteinExistence type="predicted"/>
<keyword evidence="2" id="KW-1185">Reference proteome</keyword>
<dbReference type="Proteomes" id="UP000277204">
    <property type="component" value="Unassembled WGS sequence"/>
</dbReference>
<name>A0A3P8HT23_9TREM</name>
<dbReference type="EMBL" id="UZAI01020019">
    <property type="protein sequence ID" value="VDP49183.1"/>
    <property type="molecule type" value="Genomic_DNA"/>
</dbReference>
<evidence type="ECO:0000313" key="2">
    <source>
        <dbReference type="Proteomes" id="UP000277204"/>
    </source>
</evidence>
<sequence length="45" mass="4896">MNAISMSKPTNSVRCRCVLESSARKTEPMVKTLSKSAAMAICLYS</sequence>
<gene>
    <name evidence="1" type="ORF">SMRZ_LOCUS23908</name>
</gene>